<dbReference type="Pfam" id="PF07335">
    <property type="entry name" value="Glyco_hydro_75"/>
    <property type="match status" value="1"/>
</dbReference>
<comment type="caution">
    <text evidence="10">The sequence shown here is derived from an EMBL/GenBank/DDBJ whole genome shotgun (WGS) entry which is preliminary data.</text>
</comment>
<dbReference type="InterPro" id="IPR036365">
    <property type="entry name" value="PGBD-like_sf"/>
</dbReference>
<keyword evidence="3 8" id="KW-0732">Signal</keyword>
<sequence length="381" mass="38773">MQPPRYATKQTIRRLVLATTVLATLVTGFTAPAQAESLAGPTAQQLKDKTAGCETQLSNGKYAHDSGGSRTVAVCKTGGAVHWTADFDVDCDGQRTTQCNENTDPSFQPATSWNQSNGQPLNSAGLPFIVVPLSSTIWNYSSAGIVGGTVAAVVYQDKVAYAVVGDQGPTGIIGEGSYKLAQQLGINPNPSSGGVSGAVVTYILFPGVKSVPIESQTDAVSKGQAAATSFVSGTQTCGATNLDFTSYPTVQAGSTGAAVKAAQCLAGGVSEPSGTFDAATTDAVKAFQTRVGLTPDGVVGAATWTALLAAGDKTTVSSGSTGTAVSRLQRSLTAALGRTVAIDGQFGPVTDTAARDYQRTRQLVIDGVVGPATWTALQSGH</sequence>
<evidence type="ECO:0000256" key="2">
    <source>
        <dbReference type="ARBA" id="ARBA00022525"/>
    </source>
</evidence>
<evidence type="ECO:0000256" key="5">
    <source>
        <dbReference type="ARBA" id="ARBA00023277"/>
    </source>
</evidence>
<keyword evidence="7" id="KW-0624">Polysaccharide degradation</keyword>
<dbReference type="PANTHER" id="PTHR42061">
    <property type="entry name" value="ENDO-CHITOSANASE"/>
    <property type="match status" value="1"/>
</dbReference>
<feature type="domain" description="Peptidoglycan binding-like" evidence="9">
    <location>
        <begin position="322"/>
        <end position="377"/>
    </location>
</feature>
<reference evidence="10 11" key="1">
    <citation type="journal article" date="2019" name="Int. J. Syst. Evol. Microbiol.">
        <title>The Global Catalogue of Microorganisms (GCM) 10K type strain sequencing project: providing services to taxonomists for standard genome sequencing and annotation.</title>
        <authorList>
            <consortium name="The Broad Institute Genomics Platform"/>
            <consortium name="The Broad Institute Genome Sequencing Center for Infectious Disease"/>
            <person name="Wu L."/>
            <person name="Ma J."/>
        </authorList>
    </citation>
    <scope>NUCLEOTIDE SEQUENCE [LARGE SCALE GENOMIC DNA]</scope>
    <source>
        <strain evidence="10 11">JCM 10977</strain>
    </source>
</reference>
<evidence type="ECO:0000256" key="4">
    <source>
        <dbReference type="ARBA" id="ARBA00022801"/>
    </source>
</evidence>
<evidence type="ECO:0000256" key="1">
    <source>
        <dbReference type="ARBA" id="ARBA00004613"/>
    </source>
</evidence>
<evidence type="ECO:0000313" key="11">
    <source>
        <dbReference type="Proteomes" id="UP001500542"/>
    </source>
</evidence>
<dbReference type="PANTHER" id="PTHR42061:SF6">
    <property type="entry name" value="ENDO-CHITOSANASE"/>
    <property type="match status" value="1"/>
</dbReference>
<keyword evidence="6" id="KW-0326">Glycosidase</keyword>
<proteinExistence type="predicted"/>
<dbReference type="Gene3D" id="1.10.101.10">
    <property type="entry name" value="PGBD-like superfamily/PGBD"/>
    <property type="match status" value="2"/>
</dbReference>
<dbReference type="InterPro" id="IPR036366">
    <property type="entry name" value="PGBDSf"/>
</dbReference>
<evidence type="ECO:0000256" key="6">
    <source>
        <dbReference type="ARBA" id="ARBA00023295"/>
    </source>
</evidence>
<feature type="signal peptide" evidence="8">
    <location>
        <begin position="1"/>
        <end position="35"/>
    </location>
</feature>
<organism evidence="10 11">
    <name type="scientific">Kribbella koreensis</name>
    <dbReference type="NCBI Taxonomy" id="57909"/>
    <lineage>
        <taxon>Bacteria</taxon>
        <taxon>Bacillati</taxon>
        <taxon>Actinomycetota</taxon>
        <taxon>Actinomycetes</taxon>
        <taxon>Propionibacteriales</taxon>
        <taxon>Kribbellaceae</taxon>
        <taxon>Kribbella</taxon>
    </lineage>
</organism>
<protein>
    <recommendedName>
        <fullName evidence="9">Peptidoglycan binding-like domain-containing protein</fullName>
    </recommendedName>
</protein>
<feature type="domain" description="Peptidoglycan binding-like" evidence="9">
    <location>
        <begin position="270"/>
        <end position="307"/>
    </location>
</feature>
<dbReference type="SUPFAM" id="SSF47090">
    <property type="entry name" value="PGBD-like"/>
    <property type="match status" value="2"/>
</dbReference>
<keyword evidence="2" id="KW-0964">Secreted</keyword>
<evidence type="ECO:0000256" key="8">
    <source>
        <dbReference type="SAM" id="SignalP"/>
    </source>
</evidence>
<evidence type="ECO:0000313" key="10">
    <source>
        <dbReference type="EMBL" id="GAA0942350.1"/>
    </source>
</evidence>
<evidence type="ECO:0000259" key="9">
    <source>
        <dbReference type="Pfam" id="PF01471"/>
    </source>
</evidence>
<dbReference type="InterPro" id="IPR009939">
    <property type="entry name" value="Chitosanase_fungal"/>
</dbReference>
<dbReference type="EMBL" id="BAAAHK010000007">
    <property type="protein sequence ID" value="GAA0942350.1"/>
    <property type="molecule type" value="Genomic_DNA"/>
</dbReference>
<accession>A0ABN1QHI3</accession>
<keyword evidence="5" id="KW-0119">Carbohydrate metabolism</keyword>
<dbReference type="Proteomes" id="UP001500542">
    <property type="component" value="Unassembled WGS sequence"/>
</dbReference>
<feature type="chain" id="PRO_5046731862" description="Peptidoglycan binding-like domain-containing protein" evidence="8">
    <location>
        <begin position="36"/>
        <end position="381"/>
    </location>
</feature>
<evidence type="ECO:0000256" key="3">
    <source>
        <dbReference type="ARBA" id="ARBA00022729"/>
    </source>
</evidence>
<evidence type="ECO:0000256" key="7">
    <source>
        <dbReference type="ARBA" id="ARBA00023326"/>
    </source>
</evidence>
<gene>
    <name evidence="10" type="ORF">GCM10009554_34750</name>
</gene>
<dbReference type="RefSeq" id="WP_343970469.1">
    <property type="nucleotide sequence ID" value="NZ_BAAAHK010000007.1"/>
</dbReference>
<name>A0ABN1QHI3_9ACTN</name>
<dbReference type="InterPro" id="IPR002477">
    <property type="entry name" value="Peptidoglycan-bd-like"/>
</dbReference>
<keyword evidence="11" id="KW-1185">Reference proteome</keyword>
<comment type="subcellular location">
    <subcellularLocation>
        <location evidence="1">Secreted</location>
    </subcellularLocation>
</comment>
<dbReference type="Pfam" id="PF01471">
    <property type="entry name" value="PG_binding_1"/>
    <property type="match status" value="2"/>
</dbReference>
<keyword evidence="4" id="KW-0378">Hydrolase</keyword>